<proteinExistence type="predicted"/>
<sequence>MPPRTISGLQGHPLLLVCKLIESDGGWPTTVITHLSKAPSPPPSAEGANQEWGSTFSPPSPLIPFALYLSSGSFFNCSLLLAALCFSSFSAYVLDEFLSRINRKGRQFCKISFEGQYFKREIVFERK</sequence>
<evidence type="ECO:0000256" key="1">
    <source>
        <dbReference type="SAM" id="Phobius"/>
    </source>
</evidence>
<dbReference type="EMBL" id="BPLQ01005855">
    <property type="protein sequence ID" value="GIY17977.1"/>
    <property type="molecule type" value="Genomic_DNA"/>
</dbReference>
<name>A0AAV4R9A4_9ARAC</name>
<reference evidence="2 3" key="1">
    <citation type="submission" date="2021-06" db="EMBL/GenBank/DDBJ databases">
        <title>Caerostris darwini draft genome.</title>
        <authorList>
            <person name="Kono N."/>
            <person name="Arakawa K."/>
        </authorList>
    </citation>
    <scope>NUCLEOTIDE SEQUENCE [LARGE SCALE GENOMIC DNA]</scope>
</reference>
<keyword evidence="1" id="KW-0472">Membrane</keyword>
<evidence type="ECO:0000313" key="2">
    <source>
        <dbReference type="EMBL" id="GIY17977.1"/>
    </source>
</evidence>
<evidence type="ECO:0000313" key="3">
    <source>
        <dbReference type="Proteomes" id="UP001054837"/>
    </source>
</evidence>
<protein>
    <submittedName>
        <fullName evidence="2">Uncharacterized protein</fullName>
    </submittedName>
</protein>
<dbReference type="AlphaFoldDB" id="A0AAV4R9A4"/>
<keyword evidence="1" id="KW-1133">Transmembrane helix</keyword>
<gene>
    <name evidence="2" type="ORF">CDAR_7741</name>
</gene>
<keyword evidence="1" id="KW-0812">Transmembrane</keyword>
<comment type="caution">
    <text evidence="2">The sequence shown here is derived from an EMBL/GenBank/DDBJ whole genome shotgun (WGS) entry which is preliminary data.</text>
</comment>
<feature type="transmembrane region" description="Helical" evidence="1">
    <location>
        <begin position="65"/>
        <end position="94"/>
    </location>
</feature>
<accession>A0AAV4R9A4</accession>
<organism evidence="2 3">
    <name type="scientific">Caerostris darwini</name>
    <dbReference type="NCBI Taxonomy" id="1538125"/>
    <lineage>
        <taxon>Eukaryota</taxon>
        <taxon>Metazoa</taxon>
        <taxon>Ecdysozoa</taxon>
        <taxon>Arthropoda</taxon>
        <taxon>Chelicerata</taxon>
        <taxon>Arachnida</taxon>
        <taxon>Araneae</taxon>
        <taxon>Araneomorphae</taxon>
        <taxon>Entelegynae</taxon>
        <taxon>Araneoidea</taxon>
        <taxon>Araneidae</taxon>
        <taxon>Caerostris</taxon>
    </lineage>
</organism>
<keyword evidence="3" id="KW-1185">Reference proteome</keyword>
<dbReference type="Proteomes" id="UP001054837">
    <property type="component" value="Unassembled WGS sequence"/>
</dbReference>